<proteinExistence type="predicted"/>
<feature type="compositionally biased region" description="Polar residues" evidence="1">
    <location>
        <begin position="45"/>
        <end position="71"/>
    </location>
</feature>
<reference evidence="2 3" key="1">
    <citation type="submission" date="2024-05" db="EMBL/GenBank/DDBJ databases">
        <authorList>
            <person name="Wallberg A."/>
        </authorList>
    </citation>
    <scope>NUCLEOTIDE SEQUENCE [LARGE SCALE GENOMIC DNA]</scope>
</reference>
<feature type="compositionally biased region" description="Basic residues" evidence="1">
    <location>
        <begin position="79"/>
        <end position="90"/>
    </location>
</feature>
<evidence type="ECO:0000313" key="2">
    <source>
        <dbReference type="EMBL" id="CAL4123309.1"/>
    </source>
</evidence>
<gene>
    <name evidence="2" type="ORF">MNOR_LOCUS23975</name>
</gene>
<evidence type="ECO:0000256" key="1">
    <source>
        <dbReference type="SAM" id="MobiDB-lite"/>
    </source>
</evidence>
<feature type="region of interest" description="Disordered" evidence="1">
    <location>
        <begin position="44"/>
        <end position="101"/>
    </location>
</feature>
<keyword evidence="3" id="KW-1185">Reference proteome</keyword>
<dbReference type="Proteomes" id="UP001497623">
    <property type="component" value="Unassembled WGS sequence"/>
</dbReference>
<feature type="non-terminal residue" evidence="2">
    <location>
        <position position="101"/>
    </location>
</feature>
<dbReference type="AlphaFoldDB" id="A0AAV2RDL9"/>
<protein>
    <submittedName>
        <fullName evidence="2">Uncharacterized protein</fullName>
    </submittedName>
</protein>
<evidence type="ECO:0000313" key="3">
    <source>
        <dbReference type="Proteomes" id="UP001497623"/>
    </source>
</evidence>
<accession>A0AAV2RDL9</accession>
<sequence>MSRTNVEFYVPGRAISHEDKWDDTLLIKQYEATEARVKKMLQKKLTGNSTTATESEQSEYLAQDENTTSGTRVPLQAKISKKKKRKRKKSSNLGEVINLCK</sequence>
<dbReference type="EMBL" id="CAXKWB010021614">
    <property type="protein sequence ID" value="CAL4123309.1"/>
    <property type="molecule type" value="Genomic_DNA"/>
</dbReference>
<comment type="caution">
    <text evidence="2">The sequence shown here is derived from an EMBL/GenBank/DDBJ whole genome shotgun (WGS) entry which is preliminary data.</text>
</comment>
<name>A0AAV2RDL9_MEGNR</name>
<organism evidence="2 3">
    <name type="scientific">Meganyctiphanes norvegica</name>
    <name type="common">Northern krill</name>
    <name type="synonym">Thysanopoda norvegica</name>
    <dbReference type="NCBI Taxonomy" id="48144"/>
    <lineage>
        <taxon>Eukaryota</taxon>
        <taxon>Metazoa</taxon>
        <taxon>Ecdysozoa</taxon>
        <taxon>Arthropoda</taxon>
        <taxon>Crustacea</taxon>
        <taxon>Multicrustacea</taxon>
        <taxon>Malacostraca</taxon>
        <taxon>Eumalacostraca</taxon>
        <taxon>Eucarida</taxon>
        <taxon>Euphausiacea</taxon>
        <taxon>Euphausiidae</taxon>
        <taxon>Meganyctiphanes</taxon>
    </lineage>
</organism>